<reference evidence="2" key="1">
    <citation type="submission" date="2021-06" db="EMBL/GenBank/DDBJ databases">
        <title>Parelaphostrongylus tenuis whole genome reference sequence.</title>
        <authorList>
            <person name="Garwood T.J."/>
            <person name="Larsen P.A."/>
            <person name="Fountain-Jones N.M."/>
            <person name="Garbe J.R."/>
            <person name="Macchietto M.G."/>
            <person name="Kania S.A."/>
            <person name="Gerhold R.W."/>
            <person name="Richards J.E."/>
            <person name="Wolf T.M."/>
        </authorList>
    </citation>
    <scope>NUCLEOTIDE SEQUENCE</scope>
    <source>
        <strain evidence="2">MNPRO001-30</strain>
        <tissue evidence="2">Meninges</tissue>
    </source>
</reference>
<dbReference type="Proteomes" id="UP001196413">
    <property type="component" value="Unassembled WGS sequence"/>
</dbReference>
<feature type="domain" description="BTB" evidence="1">
    <location>
        <begin position="32"/>
        <end position="130"/>
    </location>
</feature>
<dbReference type="InterPro" id="IPR011333">
    <property type="entry name" value="SKP1/BTB/POZ_sf"/>
</dbReference>
<name>A0AAD5QZR5_PARTN</name>
<evidence type="ECO:0000313" key="3">
    <source>
        <dbReference type="Proteomes" id="UP001196413"/>
    </source>
</evidence>
<dbReference type="SUPFAM" id="SSF54695">
    <property type="entry name" value="POZ domain"/>
    <property type="match status" value="1"/>
</dbReference>
<dbReference type="EMBL" id="JAHQIW010005650">
    <property type="protein sequence ID" value="KAJ1366716.1"/>
    <property type="molecule type" value="Genomic_DNA"/>
</dbReference>
<dbReference type="PANTHER" id="PTHR22743">
    <property type="entry name" value="MEPRIN/TRAF-LIKE MATH FAMILY-C.ELEGANS"/>
    <property type="match status" value="1"/>
</dbReference>
<organism evidence="2 3">
    <name type="scientific">Parelaphostrongylus tenuis</name>
    <name type="common">Meningeal worm</name>
    <dbReference type="NCBI Taxonomy" id="148309"/>
    <lineage>
        <taxon>Eukaryota</taxon>
        <taxon>Metazoa</taxon>
        <taxon>Ecdysozoa</taxon>
        <taxon>Nematoda</taxon>
        <taxon>Chromadorea</taxon>
        <taxon>Rhabditida</taxon>
        <taxon>Rhabditina</taxon>
        <taxon>Rhabditomorpha</taxon>
        <taxon>Strongyloidea</taxon>
        <taxon>Metastrongylidae</taxon>
        <taxon>Parelaphostrongylus</taxon>
    </lineage>
</organism>
<dbReference type="InterPro" id="IPR052664">
    <property type="entry name" value="BTB-MATH_domain_protein"/>
</dbReference>
<proteinExistence type="predicted"/>
<evidence type="ECO:0000259" key="1">
    <source>
        <dbReference type="SMART" id="SM00225"/>
    </source>
</evidence>
<keyword evidence="3" id="KW-1185">Reference proteome</keyword>
<accession>A0AAD5QZR5</accession>
<dbReference type="SMART" id="SM00225">
    <property type="entry name" value="BTB"/>
    <property type="match status" value="1"/>
</dbReference>
<dbReference type="InterPro" id="IPR000210">
    <property type="entry name" value="BTB/POZ_dom"/>
</dbReference>
<sequence length="282" mass="32014">MENLTGKLTKRIKILANMARECENFSVEDKHRTFRIVAKGTTFYVNGHFLGEISSFFDVAFFGKFAEAREMLITLEGETAKDVALFLEIVHPGGTKKITEKNCGTMMRYSDIWDIPSLRTKCSDFLLFQFPRFCHSFETTFELLEIAFMHGFERSTEQLISRLAGFGQSFLDQQGMLNKITDRRTIAALFSAAPKDKVIVKKFAHNFSSVANKSTRECIILQCTNRPSHVCSVCKLYFCSSHLDAIPCTRDSQFPIFVKIVPFNVGSAKVDTDLLYGLNTEK</sequence>
<gene>
    <name evidence="2" type="ORF">KIN20_027468</name>
</gene>
<dbReference type="PANTHER" id="PTHR22743:SF165">
    <property type="entry name" value="BTB AND MATH DOMAIN CONTAINING-RELATED"/>
    <property type="match status" value="1"/>
</dbReference>
<evidence type="ECO:0000313" key="2">
    <source>
        <dbReference type="EMBL" id="KAJ1366716.1"/>
    </source>
</evidence>
<dbReference type="AlphaFoldDB" id="A0AAD5QZR5"/>
<dbReference type="Pfam" id="PF00651">
    <property type="entry name" value="BTB"/>
    <property type="match status" value="1"/>
</dbReference>
<comment type="caution">
    <text evidence="2">The sequence shown here is derived from an EMBL/GenBank/DDBJ whole genome shotgun (WGS) entry which is preliminary data.</text>
</comment>
<protein>
    <recommendedName>
        <fullName evidence="1">BTB domain-containing protein</fullName>
    </recommendedName>
</protein>
<dbReference type="Gene3D" id="3.30.710.10">
    <property type="entry name" value="Potassium Channel Kv1.1, Chain A"/>
    <property type="match status" value="1"/>
</dbReference>